<proteinExistence type="predicted"/>
<dbReference type="InterPro" id="IPR052716">
    <property type="entry name" value="MOSC_domain"/>
</dbReference>
<dbReference type="InterPro" id="IPR005302">
    <property type="entry name" value="MoCF_Sase_C"/>
</dbReference>
<protein>
    <submittedName>
        <fullName evidence="2">MOSC domain-containing protein</fullName>
    </submittedName>
</protein>
<comment type="caution">
    <text evidence="2">The sequence shown here is derived from an EMBL/GenBank/DDBJ whole genome shotgun (WGS) entry which is preliminary data.</text>
</comment>
<evidence type="ECO:0000313" key="2">
    <source>
        <dbReference type="EMBL" id="MFD2457913.1"/>
    </source>
</evidence>
<dbReference type="PROSITE" id="PS51340">
    <property type="entry name" value="MOSC"/>
    <property type="match status" value="1"/>
</dbReference>
<evidence type="ECO:0000259" key="1">
    <source>
        <dbReference type="PROSITE" id="PS51340"/>
    </source>
</evidence>
<evidence type="ECO:0000313" key="3">
    <source>
        <dbReference type="Proteomes" id="UP001597419"/>
    </source>
</evidence>
<feature type="domain" description="MOSC" evidence="1">
    <location>
        <begin position="71"/>
        <end position="233"/>
    </location>
</feature>
<dbReference type="InterPro" id="IPR005303">
    <property type="entry name" value="MOCOS_middle"/>
</dbReference>
<dbReference type="PANTHER" id="PTHR36930:SF1">
    <property type="entry name" value="MOSC DOMAIN-CONTAINING PROTEIN"/>
    <property type="match status" value="1"/>
</dbReference>
<dbReference type="Proteomes" id="UP001597419">
    <property type="component" value="Unassembled WGS sequence"/>
</dbReference>
<dbReference type="Pfam" id="PF03476">
    <property type="entry name" value="MOSC_N"/>
    <property type="match status" value="1"/>
</dbReference>
<dbReference type="Gene3D" id="2.40.33.20">
    <property type="entry name" value="PK beta-barrel domain-like"/>
    <property type="match status" value="1"/>
</dbReference>
<sequence>MGRGAVAALWRYPVKSMRGERLREAKLDERGVEGDRLYAVRDPDGKFGSGKHTRRFRRMDGLNRFGAEYVAEVPVLTLPDGVTVRGDDDAVHGLLAEHLARPSVTLVKEASIPHHDEAAVHLVTTSTLAWLRERAPGVTVDERRLRPNILVDTGSAPGLAEEAWIGQVVRIGDVELEILRPAVRCVMVDLPYAGLAAAPGLFKIIATHNDRRLGVHARVVRGGTVRVGDRVGR</sequence>
<dbReference type="RefSeq" id="WP_345389762.1">
    <property type="nucleotide sequence ID" value="NZ_BAABHG010000003.1"/>
</dbReference>
<dbReference type="EMBL" id="JBHUKU010000002">
    <property type="protein sequence ID" value="MFD2457913.1"/>
    <property type="molecule type" value="Genomic_DNA"/>
</dbReference>
<gene>
    <name evidence="2" type="ORF">ACFSYJ_04850</name>
</gene>
<dbReference type="PANTHER" id="PTHR36930">
    <property type="entry name" value="METAL-SULFUR CLUSTER BIOSYNTHESIS PROTEINS YUAD-RELATED"/>
    <property type="match status" value="1"/>
</dbReference>
<dbReference type="InterPro" id="IPR011037">
    <property type="entry name" value="Pyrv_Knase-like_insert_dom_sf"/>
</dbReference>
<dbReference type="Pfam" id="PF03473">
    <property type="entry name" value="MOSC"/>
    <property type="match status" value="1"/>
</dbReference>
<keyword evidence="3" id="KW-1185">Reference proteome</keyword>
<reference evidence="3" key="1">
    <citation type="journal article" date="2019" name="Int. J. Syst. Evol. Microbiol.">
        <title>The Global Catalogue of Microorganisms (GCM) 10K type strain sequencing project: providing services to taxonomists for standard genome sequencing and annotation.</title>
        <authorList>
            <consortium name="The Broad Institute Genomics Platform"/>
            <consortium name="The Broad Institute Genome Sequencing Center for Infectious Disease"/>
            <person name="Wu L."/>
            <person name="Ma J."/>
        </authorList>
    </citation>
    <scope>NUCLEOTIDE SEQUENCE [LARGE SCALE GENOMIC DNA]</scope>
    <source>
        <strain evidence="3">CGMCC 4.7643</strain>
    </source>
</reference>
<dbReference type="SUPFAM" id="SSF50800">
    <property type="entry name" value="PK beta-barrel domain-like"/>
    <property type="match status" value="1"/>
</dbReference>
<accession>A0ABW5GAM1</accession>
<organism evidence="2 3">
    <name type="scientific">Amycolatopsis samaneae</name>
    <dbReference type="NCBI Taxonomy" id="664691"/>
    <lineage>
        <taxon>Bacteria</taxon>
        <taxon>Bacillati</taxon>
        <taxon>Actinomycetota</taxon>
        <taxon>Actinomycetes</taxon>
        <taxon>Pseudonocardiales</taxon>
        <taxon>Pseudonocardiaceae</taxon>
        <taxon>Amycolatopsis</taxon>
    </lineage>
</organism>
<name>A0ABW5GAM1_9PSEU</name>